<dbReference type="PROSITE" id="PS51257">
    <property type="entry name" value="PROKAR_LIPOPROTEIN"/>
    <property type="match status" value="1"/>
</dbReference>
<dbReference type="SUPFAM" id="SSF51126">
    <property type="entry name" value="Pectin lyase-like"/>
    <property type="match status" value="1"/>
</dbReference>
<dbReference type="InterPro" id="IPR011050">
    <property type="entry name" value="Pectin_lyase_fold/virulence"/>
</dbReference>
<gene>
    <name evidence="3" type="ORF">ACFY8O_12935</name>
</gene>
<comment type="caution">
    <text evidence="3">The sequence shown here is derived from an EMBL/GenBank/DDBJ whole genome shotgun (WGS) entry which is preliminary data.</text>
</comment>
<reference evidence="3 4" key="1">
    <citation type="submission" date="2024-10" db="EMBL/GenBank/DDBJ databases">
        <title>The Natural Products Discovery Center: Release of the First 8490 Sequenced Strains for Exploring Actinobacteria Biosynthetic Diversity.</title>
        <authorList>
            <person name="Kalkreuter E."/>
            <person name="Kautsar S.A."/>
            <person name="Yang D."/>
            <person name="Bader C.D."/>
            <person name="Teijaro C.N."/>
            <person name="Fluegel L."/>
            <person name="Davis C.M."/>
            <person name="Simpson J.R."/>
            <person name="Lauterbach L."/>
            <person name="Steele A.D."/>
            <person name="Gui C."/>
            <person name="Meng S."/>
            <person name="Li G."/>
            <person name="Viehrig K."/>
            <person name="Ye F."/>
            <person name="Su P."/>
            <person name="Kiefer A.F."/>
            <person name="Nichols A."/>
            <person name="Cepeda A.J."/>
            <person name="Yan W."/>
            <person name="Fan B."/>
            <person name="Jiang Y."/>
            <person name="Adhikari A."/>
            <person name="Zheng C.-J."/>
            <person name="Schuster L."/>
            <person name="Cowan T.M."/>
            <person name="Smanski M.J."/>
            <person name="Chevrette M.G."/>
            <person name="De Carvalho L.P.S."/>
            <person name="Shen B."/>
        </authorList>
    </citation>
    <scope>NUCLEOTIDE SEQUENCE [LARGE SCALE GENOMIC DNA]</scope>
    <source>
        <strain evidence="3 4">NPDC012540</strain>
    </source>
</reference>
<keyword evidence="4" id="KW-1185">Reference proteome</keyword>
<evidence type="ECO:0000256" key="1">
    <source>
        <dbReference type="SAM" id="SignalP"/>
    </source>
</evidence>
<sequence length="555" mass="57817">MRRPPAAPALARRAPSVLLALALSLGVASCADTPHYSPSHTYYVSSRGDDRHDGTSKGQAWRTLARAERVALEPGDRLLLEGGDRFQGTVTVKEGEAGSTRSPVLISSYGDGRATVEASDGPGVSVHNTAGVEIKDLDVTGGSGARADEGGINLYNDRPGGGRLGPVKLSGIDVSGFAVGVAIGGKDEKSGFRDVSVRQAQLHDNREAGLLVYGPAFDPARPAYAHRNIDVEGVEAFRNPGDPSAAHRHTGDGIILGSVREATVRGSSAHDNGARSSAVAPTGPVGIWAYDATAVRIERNVSYRNHTGSEVDGAGFGLDSNVSSSTVQYNLTFGNDGPGYYAYSRTVDGAHRDNTIRYNISASDGRKLSHNGGIAVHGKDIRDLKIYQNTVVMTGSAHGDAPAVRLRRGEQGVSLRNNTLVNRSGPVVTAESGLSPADVSLQGNNYRTTDGAWSVDWGSHAYPDLSSWRTATGQERVGQRATGLTADPCFAGGELPAVRSAHDVPAVVPDCGGRDGLDLRALFGTDPGTVDYFGTEVPDPPPVGAAVPEAPGSGT</sequence>
<dbReference type="SMART" id="SM00710">
    <property type="entry name" value="PbH1"/>
    <property type="match status" value="8"/>
</dbReference>
<dbReference type="InterPro" id="IPR012334">
    <property type="entry name" value="Pectin_lyas_fold"/>
</dbReference>
<protein>
    <submittedName>
        <fullName evidence="3">Right-handed parallel beta-helix repeat-containing protein</fullName>
    </submittedName>
</protein>
<dbReference type="Gene3D" id="2.160.20.10">
    <property type="entry name" value="Single-stranded right-handed beta-helix, Pectin lyase-like"/>
    <property type="match status" value="1"/>
</dbReference>
<dbReference type="InterPro" id="IPR039448">
    <property type="entry name" value="Beta_helix"/>
</dbReference>
<keyword evidence="1" id="KW-0732">Signal</keyword>
<dbReference type="InterPro" id="IPR006626">
    <property type="entry name" value="PbH1"/>
</dbReference>
<organism evidence="3 4">
    <name type="scientific">Streptomyces argenteolus</name>
    <dbReference type="NCBI Taxonomy" id="67274"/>
    <lineage>
        <taxon>Bacteria</taxon>
        <taxon>Bacillati</taxon>
        <taxon>Actinomycetota</taxon>
        <taxon>Actinomycetes</taxon>
        <taxon>Kitasatosporales</taxon>
        <taxon>Streptomycetaceae</taxon>
        <taxon>Streptomyces</taxon>
    </lineage>
</organism>
<feature type="domain" description="Right handed beta helix" evidence="2">
    <location>
        <begin position="250"/>
        <end position="392"/>
    </location>
</feature>
<feature type="signal peptide" evidence="1">
    <location>
        <begin position="1"/>
        <end position="30"/>
    </location>
</feature>
<proteinExistence type="predicted"/>
<dbReference type="Pfam" id="PF13229">
    <property type="entry name" value="Beta_helix"/>
    <property type="match status" value="1"/>
</dbReference>
<evidence type="ECO:0000313" key="3">
    <source>
        <dbReference type="EMBL" id="MFF5896821.1"/>
    </source>
</evidence>
<evidence type="ECO:0000313" key="4">
    <source>
        <dbReference type="Proteomes" id="UP001602322"/>
    </source>
</evidence>
<dbReference type="Proteomes" id="UP001602322">
    <property type="component" value="Unassembled WGS sequence"/>
</dbReference>
<name>A0ABW6X5U1_9ACTN</name>
<feature type="chain" id="PRO_5047306479" evidence="1">
    <location>
        <begin position="31"/>
        <end position="555"/>
    </location>
</feature>
<accession>A0ABW6X5U1</accession>
<evidence type="ECO:0000259" key="2">
    <source>
        <dbReference type="Pfam" id="PF13229"/>
    </source>
</evidence>
<dbReference type="RefSeq" id="WP_387901295.1">
    <property type="nucleotide sequence ID" value="NZ_JBIBEG010000003.1"/>
</dbReference>
<dbReference type="EMBL" id="JBIBEG010000003">
    <property type="protein sequence ID" value="MFF5896821.1"/>
    <property type="molecule type" value="Genomic_DNA"/>
</dbReference>